<dbReference type="EMBL" id="KK198756">
    <property type="protein sequence ID" value="KCW76352.1"/>
    <property type="molecule type" value="Genomic_DNA"/>
</dbReference>
<reference evidence="3" key="1">
    <citation type="submission" date="2013-07" db="EMBL/GenBank/DDBJ databases">
        <title>The genome of Eucalyptus grandis.</title>
        <authorList>
            <person name="Schmutz J."/>
            <person name="Hayes R."/>
            <person name="Myburg A."/>
            <person name="Tuskan G."/>
            <person name="Grattapaglia D."/>
            <person name="Rokhsar D.S."/>
        </authorList>
    </citation>
    <scope>NUCLEOTIDE SEQUENCE</scope>
    <source>
        <tissue evidence="3">Leaf extractions</tissue>
    </source>
</reference>
<dbReference type="Gramene" id="KCW76352">
    <property type="protein sequence ID" value="KCW76352"/>
    <property type="gene ID" value="EUGRSUZ_D00724"/>
</dbReference>
<dbReference type="AlphaFoldDB" id="A0A059CDB0"/>
<dbReference type="PANTHER" id="PTHR16083">
    <property type="entry name" value="LEUCINE RICH REPEAT CONTAINING PROTEIN"/>
    <property type="match status" value="1"/>
</dbReference>
<organism evidence="3">
    <name type="scientific">Eucalyptus grandis</name>
    <name type="common">Flooded gum</name>
    <dbReference type="NCBI Taxonomy" id="71139"/>
    <lineage>
        <taxon>Eukaryota</taxon>
        <taxon>Viridiplantae</taxon>
        <taxon>Streptophyta</taxon>
        <taxon>Embryophyta</taxon>
        <taxon>Tracheophyta</taxon>
        <taxon>Spermatophyta</taxon>
        <taxon>Magnoliopsida</taxon>
        <taxon>eudicotyledons</taxon>
        <taxon>Gunneridae</taxon>
        <taxon>Pentapetalae</taxon>
        <taxon>rosids</taxon>
        <taxon>malvids</taxon>
        <taxon>Myrtales</taxon>
        <taxon>Myrtaceae</taxon>
        <taxon>Myrtoideae</taxon>
        <taxon>Eucalypteae</taxon>
        <taxon>Eucalyptus</taxon>
    </lineage>
</organism>
<dbReference type="PANTHER" id="PTHR16083:SF25">
    <property type="entry name" value="C-JID DOMAIN-CONTAINING PROTEIN"/>
    <property type="match status" value="1"/>
</dbReference>
<feature type="domain" description="Disease resistance R13L4/SHOC-2-like LRR" evidence="2">
    <location>
        <begin position="9"/>
        <end position="112"/>
    </location>
</feature>
<dbReference type="Gene3D" id="3.80.10.10">
    <property type="entry name" value="Ribonuclease Inhibitor"/>
    <property type="match status" value="1"/>
</dbReference>
<sequence length="143" mass="16153">MLKEIFEPSTFLSLEKLILNGCQMLTKLSDSIGMLKYLIELDVSFTSIVELPNSIVNLKSLKVLKIGGSRMQKLPYTIGMMEKIWKIYGEDCVKLEVIPSDIVRLTIFADFEINRNLCGECTKVSIEFGKSISIFKSYSMPLG</sequence>
<dbReference type="InterPro" id="IPR055414">
    <property type="entry name" value="LRR_R13L4/SHOC2-like"/>
</dbReference>
<dbReference type="InterPro" id="IPR032675">
    <property type="entry name" value="LRR_dom_sf"/>
</dbReference>
<evidence type="ECO:0000256" key="1">
    <source>
        <dbReference type="ARBA" id="ARBA00022737"/>
    </source>
</evidence>
<dbReference type="InParanoid" id="A0A059CDB0"/>
<evidence type="ECO:0000259" key="2">
    <source>
        <dbReference type="Pfam" id="PF23598"/>
    </source>
</evidence>
<dbReference type="SUPFAM" id="SSF52058">
    <property type="entry name" value="L domain-like"/>
    <property type="match status" value="1"/>
</dbReference>
<gene>
    <name evidence="3" type="ORF">EUGRSUZ_D00724</name>
</gene>
<proteinExistence type="predicted"/>
<dbReference type="Pfam" id="PF23598">
    <property type="entry name" value="LRR_14"/>
    <property type="match status" value="1"/>
</dbReference>
<keyword evidence="1" id="KW-0677">Repeat</keyword>
<accession>A0A059CDB0</accession>
<protein>
    <recommendedName>
        <fullName evidence="2">Disease resistance R13L4/SHOC-2-like LRR domain-containing protein</fullName>
    </recommendedName>
</protein>
<evidence type="ECO:0000313" key="3">
    <source>
        <dbReference type="EMBL" id="KCW76352.1"/>
    </source>
</evidence>
<name>A0A059CDB0_EUCGR</name>